<protein>
    <submittedName>
        <fullName evidence="3">Dockerin type I repeat-containing protein</fullName>
    </submittedName>
</protein>
<comment type="caution">
    <text evidence="3">The sequence shown here is derived from an EMBL/GenBank/DDBJ whole genome shotgun (WGS) entry which is preliminary data.</text>
</comment>
<dbReference type="Gene3D" id="1.10.1330.10">
    <property type="entry name" value="Dockerin domain"/>
    <property type="match status" value="1"/>
</dbReference>
<organism evidence="3 4">
    <name type="scientific">Anaeromassilibacillus senegalensis</name>
    <dbReference type="NCBI Taxonomy" id="1673717"/>
    <lineage>
        <taxon>Bacteria</taxon>
        <taxon>Bacillati</taxon>
        <taxon>Bacillota</taxon>
        <taxon>Clostridia</taxon>
        <taxon>Eubacteriales</taxon>
        <taxon>Acutalibacteraceae</taxon>
        <taxon>Anaeromassilibacillus</taxon>
    </lineage>
</organism>
<name>A0ABS9CN71_9FIRM</name>
<reference evidence="3 4" key="1">
    <citation type="submission" date="2020-12" db="EMBL/GenBank/DDBJ databases">
        <title>Whole genome sequences of gut porcine anaerobes.</title>
        <authorList>
            <person name="Kubasova T."/>
            <person name="Jahodarova E."/>
            <person name="Rychlik I."/>
        </authorList>
    </citation>
    <scope>NUCLEOTIDE SEQUENCE [LARGE SCALE GENOMIC DNA]</scope>
    <source>
        <strain evidence="3 4">An867</strain>
    </source>
</reference>
<dbReference type="PROSITE" id="PS51766">
    <property type="entry name" value="DOCKERIN"/>
    <property type="match status" value="1"/>
</dbReference>
<dbReference type="SUPFAM" id="SSF63446">
    <property type="entry name" value="Type I dockerin domain"/>
    <property type="match status" value="1"/>
</dbReference>
<evidence type="ECO:0000259" key="2">
    <source>
        <dbReference type="PROSITE" id="PS51766"/>
    </source>
</evidence>
<dbReference type="InterPro" id="IPR018247">
    <property type="entry name" value="EF_Hand_1_Ca_BS"/>
</dbReference>
<dbReference type="RefSeq" id="WP_235323645.1">
    <property type="nucleotide sequence ID" value="NZ_JAFBIT010000002.1"/>
</dbReference>
<dbReference type="CDD" id="cd14256">
    <property type="entry name" value="Dockerin_I"/>
    <property type="match status" value="1"/>
</dbReference>
<feature type="region of interest" description="Disordered" evidence="1">
    <location>
        <begin position="310"/>
        <end position="330"/>
    </location>
</feature>
<dbReference type="Proteomes" id="UP001299220">
    <property type="component" value="Unassembled WGS sequence"/>
</dbReference>
<gene>
    <name evidence="3" type="ORF">JQM67_08345</name>
</gene>
<evidence type="ECO:0000313" key="4">
    <source>
        <dbReference type="Proteomes" id="UP001299220"/>
    </source>
</evidence>
<dbReference type="InterPro" id="IPR036439">
    <property type="entry name" value="Dockerin_dom_sf"/>
</dbReference>
<dbReference type="PROSITE" id="PS00448">
    <property type="entry name" value="CLOS_CELLULOSOME_RPT"/>
    <property type="match status" value="1"/>
</dbReference>
<accession>A0ABS9CN71</accession>
<feature type="domain" description="Dockerin" evidence="2">
    <location>
        <begin position="386"/>
        <end position="447"/>
    </location>
</feature>
<dbReference type="EMBL" id="JAFBIT010000002">
    <property type="protein sequence ID" value="MCF2652611.1"/>
    <property type="molecule type" value="Genomic_DNA"/>
</dbReference>
<dbReference type="InterPro" id="IPR002105">
    <property type="entry name" value="Dockerin_1_rpt"/>
</dbReference>
<sequence length="447" mass="47047">MKKSAAVGMVLLAVLLVVLVLAGYAAQSAPEGEALSGAASESAVVLLFEPCGDTELFAYTDLDVTHVLAADGSRACTAKYPARFAFLRGDALTMLSLQRDTVFVQRVQTTTLEQTALFSLDIPGDDVLFAETDDFGRFFMVLYSEPTEVLVYDALGGYTGSLLYAEPVRGLQVMDSRLFVLLPSCGERIALDADFPQTGTDTFAYSAEAQPYRMLSADTYINTEGRVCALDGTALLDTGLNTPAAGLTVLTDDSVFWVSDSSTVTRASLTGNDAADFPVNGILKALTATAAVTYRDGAFYRTPYREFAARPTPTPTASASPTPSPAPDSGLTFRDGCLFAPEGMTCAGLRDVLAPREAQIYTENMAPASGRLKTGLTALVDGTPYTVVVPGDINGSGTVNSADLRLLQRHLADDEPLASDALFAADLNADGVADAADLVLLSARIGA</sequence>
<dbReference type="InterPro" id="IPR016134">
    <property type="entry name" value="Dockerin_dom"/>
</dbReference>
<dbReference type="PROSITE" id="PS00018">
    <property type="entry name" value="EF_HAND_1"/>
    <property type="match status" value="1"/>
</dbReference>
<keyword evidence="4" id="KW-1185">Reference proteome</keyword>
<proteinExistence type="predicted"/>
<evidence type="ECO:0000313" key="3">
    <source>
        <dbReference type="EMBL" id="MCF2652611.1"/>
    </source>
</evidence>
<dbReference type="Pfam" id="PF00404">
    <property type="entry name" value="Dockerin_1"/>
    <property type="match status" value="1"/>
</dbReference>
<evidence type="ECO:0000256" key="1">
    <source>
        <dbReference type="SAM" id="MobiDB-lite"/>
    </source>
</evidence>